<gene>
    <name evidence="3" type="ORF">BpHYR1_028518</name>
</gene>
<feature type="signal peptide" evidence="2">
    <location>
        <begin position="1"/>
        <end position="23"/>
    </location>
</feature>
<organism evidence="3 4">
    <name type="scientific">Brachionus plicatilis</name>
    <name type="common">Marine rotifer</name>
    <name type="synonym">Brachionus muelleri</name>
    <dbReference type="NCBI Taxonomy" id="10195"/>
    <lineage>
        <taxon>Eukaryota</taxon>
        <taxon>Metazoa</taxon>
        <taxon>Spiralia</taxon>
        <taxon>Gnathifera</taxon>
        <taxon>Rotifera</taxon>
        <taxon>Eurotatoria</taxon>
        <taxon>Monogononta</taxon>
        <taxon>Pseudotrocha</taxon>
        <taxon>Ploima</taxon>
        <taxon>Brachionidae</taxon>
        <taxon>Brachionus</taxon>
    </lineage>
</organism>
<feature type="transmembrane region" description="Helical" evidence="1">
    <location>
        <begin position="47"/>
        <end position="67"/>
    </location>
</feature>
<evidence type="ECO:0000313" key="3">
    <source>
        <dbReference type="EMBL" id="RNA20771.1"/>
    </source>
</evidence>
<keyword evidence="1" id="KW-0812">Transmembrane</keyword>
<dbReference type="Proteomes" id="UP000276133">
    <property type="component" value="Unassembled WGS sequence"/>
</dbReference>
<evidence type="ECO:0000256" key="1">
    <source>
        <dbReference type="SAM" id="Phobius"/>
    </source>
</evidence>
<keyword evidence="4" id="KW-1185">Reference proteome</keyword>
<reference evidence="3 4" key="1">
    <citation type="journal article" date="2018" name="Sci. Rep.">
        <title>Genomic signatures of local adaptation to the degree of environmental predictability in rotifers.</title>
        <authorList>
            <person name="Franch-Gras L."/>
            <person name="Hahn C."/>
            <person name="Garcia-Roger E.M."/>
            <person name="Carmona M.J."/>
            <person name="Serra M."/>
            <person name="Gomez A."/>
        </authorList>
    </citation>
    <scope>NUCLEOTIDE SEQUENCE [LARGE SCALE GENOMIC DNA]</scope>
    <source>
        <strain evidence="3">HYR1</strain>
    </source>
</reference>
<name>A0A3M7RBE1_BRAPC</name>
<proteinExistence type="predicted"/>
<feature type="chain" id="PRO_5018206019" evidence="2">
    <location>
        <begin position="24"/>
        <end position="106"/>
    </location>
</feature>
<accession>A0A3M7RBE1</accession>
<dbReference type="EMBL" id="REGN01003784">
    <property type="protein sequence ID" value="RNA20771.1"/>
    <property type="molecule type" value="Genomic_DNA"/>
</dbReference>
<evidence type="ECO:0000313" key="4">
    <source>
        <dbReference type="Proteomes" id="UP000276133"/>
    </source>
</evidence>
<comment type="caution">
    <text evidence="3">The sequence shown here is derived from an EMBL/GenBank/DDBJ whole genome shotgun (WGS) entry which is preliminary data.</text>
</comment>
<dbReference type="AlphaFoldDB" id="A0A3M7RBE1"/>
<protein>
    <submittedName>
        <fullName evidence="3">Uncharacterized protein</fullName>
    </submittedName>
</protein>
<evidence type="ECO:0000256" key="2">
    <source>
        <dbReference type="SAM" id="SignalP"/>
    </source>
</evidence>
<sequence length="106" mass="11939">MKIKKNETLVSLLLISLSTLSNAYLVKRRYIGCFKDSYSHDLTGPSFLNQILNILAFNTVYFAFVGITMENMVSRITVPLDALEIGDKYVVEGGEIAFILLVVRLF</sequence>
<keyword evidence="1" id="KW-0472">Membrane</keyword>
<keyword evidence="2" id="KW-0732">Signal</keyword>
<keyword evidence="1" id="KW-1133">Transmembrane helix</keyword>